<protein>
    <submittedName>
        <fullName evidence="2">Uncharacterized protein</fullName>
    </submittedName>
</protein>
<name>A0A9X2FC00_9BACT</name>
<sequence>MPFNDPVIAATLWLLSLLWTWWIARSIQGQASIDRGQAVIQYGPRIRALALLIWTGAAALTLLALFEPLFPWWGRLWLIVSAVFVATVLHVEFHCFAVRYDPFGVHFISPWRADRLVPWDDFCRVYYSDLDDAYVLQSNSHGKMSLHKYLSGIDSLLGELAERGIPLDLDNSPSCPRLQ</sequence>
<keyword evidence="3" id="KW-1185">Reference proteome</keyword>
<feature type="transmembrane region" description="Helical" evidence="1">
    <location>
        <begin position="72"/>
        <end position="91"/>
    </location>
</feature>
<gene>
    <name evidence="2" type="ORF">NG895_19595</name>
</gene>
<proteinExistence type="predicted"/>
<dbReference type="Proteomes" id="UP001155241">
    <property type="component" value="Unassembled WGS sequence"/>
</dbReference>
<accession>A0A9X2FC00</accession>
<feature type="transmembrane region" description="Helical" evidence="1">
    <location>
        <begin position="45"/>
        <end position="66"/>
    </location>
</feature>
<reference evidence="2" key="1">
    <citation type="submission" date="2022-06" db="EMBL/GenBank/DDBJ databases">
        <title>Aeoliella straminimaris, a novel planctomycete from sediments.</title>
        <authorList>
            <person name="Vitorino I.R."/>
            <person name="Lage O.M."/>
        </authorList>
    </citation>
    <scope>NUCLEOTIDE SEQUENCE</scope>
    <source>
        <strain evidence="2">ICT_H6.2</strain>
    </source>
</reference>
<dbReference type="EMBL" id="JAMXLR010000065">
    <property type="protein sequence ID" value="MCO6046110.1"/>
    <property type="molecule type" value="Genomic_DNA"/>
</dbReference>
<evidence type="ECO:0000313" key="2">
    <source>
        <dbReference type="EMBL" id="MCO6046110.1"/>
    </source>
</evidence>
<keyword evidence="1" id="KW-0812">Transmembrane</keyword>
<evidence type="ECO:0000256" key="1">
    <source>
        <dbReference type="SAM" id="Phobius"/>
    </source>
</evidence>
<keyword evidence="1" id="KW-0472">Membrane</keyword>
<keyword evidence="1" id="KW-1133">Transmembrane helix</keyword>
<dbReference type="AlphaFoldDB" id="A0A9X2FC00"/>
<evidence type="ECO:0000313" key="3">
    <source>
        <dbReference type="Proteomes" id="UP001155241"/>
    </source>
</evidence>
<organism evidence="2 3">
    <name type="scientific">Aeoliella straminimaris</name>
    <dbReference type="NCBI Taxonomy" id="2954799"/>
    <lineage>
        <taxon>Bacteria</taxon>
        <taxon>Pseudomonadati</taxon>
        <taxon>Planctomycetota</taxon>
        <taxon>Planctomycetia</taxon>
        <taxon>Pirellulales</taxon>
        <taxon>Lacipirellulaceae</taxon>
        <taxon>Aeoliella</taxon>
    </lineage>
</organism>
<feature type="transmembrane region" description="Helical" evidence="1">
    <location>
        <begin position="6"/>
        <end position="24"/>
    </location>
</feature>
<dbReference type="RefSeq" id="WP_252854220.1">
    <property type="nucleotide sequence ID" value="NZ_JAMXLR010000065.1"/>
</dbReference>
<comment type="caution">
    <text evidence="2">The sequence shown here is derived from an EMBL/GenBank/DDBJ whole genome shotgun (WGS) entry which is preliminary data.</text>
</comment>